<comment type="caution">
    <text evidence="1">The sequence shown here is derived from an EMBL/GenBank/DDBJ whole genome shotgun (WGS) entry which is preliminary data.</text>
</comment>
<evidence type="ECO:0000313" key="2">
    <source>
        <dbReference type="Proteomes" id="UP000481288"/>
    </source>
</evidence>
<dbReference type="EMBL" id="QGMG01000009">
    <property type="protein sequence ID" value="TVY59251.1"/>
    <property type="molecule type" value="Genomic_DNA"/>
</dbReference>
<accession>A0A7D8UXC5</accession>
<dbReference type="Proteomes" id="UP000481288">
    <property type="component" value="Unassembled WGS sequence"/>
</dbReference>
<gene>
    <name evidence="1" type="ORF">LCER1_G000230</name>
</gene>
<organism evidence="1 2">
    <name type="scientific">Lachnellula cervina</name>
    <dbReference type="NCBI Taxonomy" id="1316786"/>
    <lineage>
        <taxon>Eukaryota</taxon>
        <taxon>Fungi</taxon>
        <taxon>Dikarya</taxon>
        <taxon>Ascomycota</taxon>
        <taxon>Pezizomycotina</taxon>
        <taxon>Leotiomycetes</taxon>
        <taxon>Helotiales</taxon>
        <taxon>Lachnaceae</taxon>
        <taxon>Lachnellula</taxon>
    </lineage>
</organism>
<dbReference type="AlphaFoldDB" id="A0A7D8UXC5"/>
<name>A0A7D8UXC5_9HELO</name>
<evidence type="ECO:0000313" key="1">
    <source>
        <dbReference type="EMBL" id="TVY59251.1"/>
    </source>
</evidence>
<sequence>MTLPAKILPDLRISKADQRRSQIPKSLAIDCFKNVKLADEMFQDLYPVINPALDGYTRNKSRNGQLNDPIAFLNKIKEKSNKAAPWRH</sequence>
<proteinExistence type="predicted"/>
<protein>
    <submittedName>
        <fullName evidence="1">Uncharacterized protein</fullName>
    </submittedName>
</protein>
<keyword evidence="2" id="KW-1185">Reference proteome</keyword>
<reference evidence="1 2" key="1">
    <citation type="submission" date="2018-05" db="EMBL/GenBank/DDBJ databases">
        <title>Whole genome sequencing for identification of molecular markers to develop diagnostic detection tools for the regulated plant pathogen Lachnellula willkommii.</title>
        <authorList>
            <person name="Giroux E."/>
            <person name="Bilodeau G."/>
        </authorList>
    </citation>
    <scope>NUCLEOTIDE SEQUENCE [LARGE SCALE GENOMIC DNA]</scope>
    <source>
        <strain evidence="1 2">CBS 625.97</strain>
    </source>
</reference>